<dbReference type="PANTHER" id="PTHR34294:SF5">
    <property type="entry name" value="CENTRAL GLYCOLYTIC GENES REGULATOR"/>
    <property type="match status" value="1"/>
</dbReference>
<dbReference type="Gene3D" id="1.10.10.10">
    <property type="entry name" value="Winged helix-like DNA-binding domain superfamily/Winged helix DNA-binding domain"/>
    <property type="match status" value="1"/>
</dbReference>
<evidence type="ECO:0000256" key="1">
    <source>
        <dbReference type="ARBA" id="ARBA00010466"/>
    </source>
</evidence>
<dbReference type="SUPFAM" id="SSF100950">
    <property type="entry name" value="NagB/RpiA/CoA transferase-like"/>
    <property type="match status" value="1"/>
</dbReference>
<keyword evidence="3" id="KW-0238">DNA-binding</keyword>
<dbReference type="PANTHER" id="PTHR34294">
    <property type="entry name" value="TRANSCRIPTIONAL REGULATOR-RELATED"/>
    <property type="match status" value="1"/>
</dbReference>
<keyword evidence="4" id="KW-0804">Transcription</keyword>
<dbReference type="InterPro" id="IPR036390">
    <property type="entry name" value="WH_DNA-bd_sf"/>
</dbReference>
<feature type="domain" description="CggR N-terminal DNA binding" evidence="6">
    <location>
        <begin position="18"/>
        <end position="88"/>
    </location>
</feature>
<dbReference type="Pfam" id="PF21715">
    <property type="entry name" value="CggR_N"/>
    <property type="match status" value="1"/>
</dbReference>
<dbReference type="SUPFAM" id="SSF46785">
    <property type="entry name" value="Winged helix' DNA-binding domain"/>
    <property type="match status" value="1"/>
</dbReference>
<dbReference type="Proteomes" id="UP001597178">
    <property type="component" value="Unassembled WGS sequence"/>
</dbReference>
<dbReference type="InterPro" id="IPR048715">
    <property type="entry name" value="CggR_N"/>
</dbReference>
<accession>A0ABW3ZWC2</accession>
<proteinExistence type="inferred from homology"/>
<evidence type="ECO:0000256" key="2">
    <source>
        <dbReference type="ARBA" id="ARBA00023015"/>
    </source>
</evidence>
<comment type="similarity">
    <text evidence="1">Belongs to the SorC transcriptional regulatory family.</text>
</comment>
<dbReference type="InterPro" id="IPR007324">
    <property type="entry name" value="Sugar-bd_dom_put"/>
</dbReference>
<evidence type="ECO:0000256" key="3">
    <source>
        <dbReference type="ARBA" id="ARBA00023125"/>
    </source>
</evidence>
<evidence type="ECO:0000313" key="8">
    <source>
        <dbReference type="Proteomes" id="UP001597178"/>
    </source>
</evidence>
<name>A0ABW3ZWC2_9BACI</name>
<dbReference type="InterPro" id="IPR037171">
    <property type="entry name" value="NagB/RpiA_transferase-like"/>
</dbReference>
<evidence type="ECO:0000259" key="5">
    <source>
        <dbReference type="Pfam" id="PF04198"/>
    </source>
</evidence>
<protein>
    <submittedName>
        <fullName evidence="7">Sugar-binding transcriptional regulator</fullName>
    </submittedName>
</protein>
<keyword evidence="8" id="KW-1185">Reference proteome</keyword>
<organism evidence="7 8">
    <name type="scientific">Lentibacillus salinarum</name>
    <dbReference type="NCBI Taxonomy" id="446820"/>
    <lineage>
        <taxon>Bacteria</taxon>
        <taxon>Bacillati</taxon>
        <taxon>Bacillota</taxon>
        <taxon>Bacilli</taxon>
        <taxon>Bacillales</taxon>
        <taxon>Bacillaceae</taxon>
        <taxon>Lentibacillus</taxon>
    </lineage>
</organism>
<evidence type="ECO:0000259" key="6">
    <source>
        <dbReference type="Pfam" id="PF21715"/>
    </source>
</evidence>
<comment type="caution">
    <text evidence="7">The sequence shown here is derived from an EMBL/GenBank/DDBJ whole genome shotgun (WGS) entry which is preliminary data.</text>
</comment>
<dbReference type="Gene3D" id="3.40.50.1360">
    <property type="match status" value="1"/>
</dbReference>
<reference evidence="8" key="1">
    <citation type="journal article" date="2019" name="Int. J. Syst. Evol. Microbiol.">
        <title>The Global Catalogue of Microorganisms (GCM) 10K type strain sequencing project: providing services to taxonomists for standard genome sequencing and annotation.</title>
        <authorList>
            <consortium name="The Broad Institute Genomics Platform"/>
            <consortium name="The Broad Institute Genome Sequencing Center for Infectious Disease"/>
            <person name="Wu L."/>
            <person name="Ma J."/>
        </authorList>
    </citation>
    <scope>NUCLEOTIDE SEQUENCE [LARGE SCALE GENOMIC DNA]</scope>
    <source>
        <strain evidence="8">CCUG 54822</strain>
    </source>
</reference>
<dbReference type="Pfam" id="PF04198">
    <property type="entry name" value="Sugar-bind"/>
    <property type="match status" value="1"/>
</dbReference>
<evidence type="ECO:0000256" key="4">
    <source>
        <dbReference type="ARBA" id="ARBA00023163"/>
    </source>
</evidence>
<gene>
    <name evidence="7" type="ORF">ACFQ4A_12660</name>
</gene>
<dbReference type="RefSeq" id="WP_382401131.1">
    <property type="nucleotide sequence ID" value="NZ_JBHTNH010000027.1"/>
</dbReference>
<sequence length="344" mass="38166">MRELIDMQKKLYPDLLEVMQQRYTLMQNIELLQPIGRRALAANTNLTERHVRSEVDVLSRQGLIDASLKGMQLTKEGKLVIDQLAAFMHDLMGLSVLESQLKETLKLDNIIIVPGNSDEHEWVKQEMGKACVKYLKEHVSSDESIAVTGGTTMAAVAEMMSPFENNTKCLFVPARGGIGEKEENQANTIVARMARQAKGSYRLLYVPDPLSETSYQTMIQEPAVIDVLQRIQHASVVLHGIGDAITMAERRKTSPDIIGKLEKEKAVSEAFGYYFNASGAVVHKVRTIGIHLEDLSRADQRVITVAGGKSKAQAITSFFKQGRSNLLITDEAAAETILRDNQSL</sequence>
<dbReference type="InterPro" id="IPR036388">
    <property type="entry name" value="WH-like_DNA-bd_sf"/>
</dbReference>
<keyword evidence="2" id="KW-0805">Transcription regulation</keyword>
<dbReference type="InterPro" id="IPR051054">
    <property type="entry name" value="SorC_transcr_regulators"/>
</dbReference>
<evidence type="ECO:0000313" key="7">
    <source>
        <dbReference type="EMBL" id="MFD1362508.1"/>
    </source>
</evidence>
<feature type="domain" description="Sugar-binding" evidence="5">
    <location>
        <begin position="92"/>
        <end position="339"/>
    </location>
</feature>
<dbReference type="EMBL" id="JBHTNH010000027">
    <property type="protein sequence ID" value="MFD1362508.1"/>
    <property type="molecule type" value="Genomic_DNA"/>
</dbReference>